<organism evidence="2 3">
    <name type="scientific">Iphiclides podalirius</name>
    <name type="common">scarce swallowtail</name>
    <dbReference type="NCBI Taxonomy" id="110791"/>
    <lineage>
        <taxon>Eukaryota</taxon>
        <taxon>Metazoa</taxon>
        <taxon>Ecdysozoa</taxon>
        <taxon>Arthropoda</taxon>
        <taxon>Hexapoda</taxon>
        <taxon>Insecta</taxon>
        <taxon>Pterygota</taxon>
        <taxon>Neoptera</taxon>
        <taxon>Endopterygota</taxon>
        <taxon>Lepidoptera</taxon>
        <taxon>Glossata</taxon>
        <taxon>Ditrysia</taxon>
        <taxon>Papilionoidea</taxon>
        <taxon>Papilionidae</taxon>
        <taxon>Papilioninae</taxon>
        <taxon>Iphiclides</taxon>
    </lineage>
</organism>
<feature type="compositionally biased region" description="Polar residues" evidence="1">
    <location>
        <begin position="35"/>
        <end position="52"/>
    </location>
</feature>
<keyword evidence="3" id="KW-1185">Reference proteome</keyword>
<evidence type="ECO:0000256" key="1">
    <source>
        <dbReference type="SAM" id="MobiDB-lite"/>
    </source>
</evidence>
<reference evidence="2" key="1">
    <citation type="submission" date="2022-03" db="EMBL/GenBank/DDBJ databases">
        <authorList>
            <person name="Martin H S."/>
        </authorList>
    </citation>
    <scope>NUCLEOTIDE SEQUENCE</scope>
</reference>
<proteinExistence type="predicted"/>
<feature type="non-terminal residue" evidence="2">
    <location>
        <position position="118"/>
    </location>
</feature>
<feature type="region of interest" description="Disordered" evidence="1">
    <location>
        <begin position="1"/>
        <end position="52"/>
    </location>
</feature>
<sequence>MSEDHDKDCNASVDKSDDDQCHRTIADSEEVIEAQGQSTSDATSANASEEAQISATCSREISTCILNEKNESPEKETEKTRTLVWTRDGSKFAISWNLPDGTTTPEDYVALCYAGELV</sequence>
<name>A0ABN8J3W8_9NEOP</name>
<evidence type="ECO:0000313" key="3">
    <source>
        <dbReference type="Proteomes" id="UP000837857"/>
    </source>
</evidence>
<accession>A0ABN8J3W8</accession>
<dbReference type="Proteomes" id="UP000837857">
    <property type="component" value="Chromosome 7"/>
</dbReference>
<protein>
    <submittedName>
        <fullName evidence="2">Uncharacterized protein</fullName>
    </submittedName>
</protein>
<dbReference type="EMBL" id="OW152819">
    <property type="protein sequence ID" value="CAH2073300.1"/>
    <property type="molecule type" value="Genomic_DNA"/>
</dbReference>
<feature type="compositionally biased region" description="Basic and acidic residues" evidence="1">
    <location>
        <begin position="1"/>
        <end position="26"/>
    </location>
</feature>
<evidence type="ECO:0000313" key="2">
    <source>
        <dbReference type="EMBL" id="CAH2073300.1"/>
    </source>
</evidence>
<gene>
    <name evidence="2" type="ORF">IPOD504_LOCUS15575</name>
</gene>